<gene>
    <name evidence="1" type="ORF">JR316_0011083</name>
</gene>
<protein>
    <submittedName>
        <fullName evidence="1">Uncharacterized protein</fullName>
    </submittedName>
</protein>
<comment type="caution">
    <text evidence="1">The sequence shown here is derived from an EMBL/GenBank/DDBJ whole genome shotgun (WGS) entry which is preliminary data.</text>
</comment>
<organism evidence="1 2">
    <name type="scientific">Psilocybe cubensis</name>
    <name type="common">Psychedelic mushroom</name>
    <name type="synonym">Stropharia cubensis</name>
    <dbReference type="NCBI Taxonomy" id="181762"/>
    <lineage>
        <taxon>Eukaryota</taxon>
        <taxon>Fungi</taxon>
        <taxon>Dikarya</taxon>
        <taxon>Basidiomycota</taxon>
        <taxon>Agaricomycotina</taxon>
        <taxon>Agaricomycetes</taxon>
        <taxon>Agaricomycetidae</taxon>
        <taxon>Agaricales</taxon>
        <taxon>Agaricineae</taxon>
        <taxon>Strophariaceae</taxon>
        <taxon>Psilocybe</taxon>
    </lineage>
</organism>
<dbReference type="EMBL" id="JAFIQS020000010">
    <property type="protein sequence ID" value="KAH9477166.1"/>
    <property type="molecule type" value="Genomic_DNA"/>
</dbReference>
<evidence type="ECO:0000313" key="2">
    <source>
        <dbReference type="Proteomes" id="UP000664032"/>
    </source>
</evidence>
<name>A0ACB8GNM5_PSICU</name>
<keyword evidence="2" id="KW-1185">Reference proteome</keyword>
<evidence type="ECO:0000313" key="1">
    <source>
        <dbReference type="EMBL" id="KAH9477166.1"/>
    </source>
</evidence>
<sequence>MGINRHMQACQQKAPTMLAQNEFSNLAGTLYSQQNSAYNSLLQNTYSTTNAASVNMQQTNNPDKRALSAYNEQDDTLLVNSQSDAESEALEAPDLESIPRGSILSMLDAMSSGYSSHTVDEVRIQYHPSANKSPKVVPTSQYDPHSTRHATSALPKPNHDKPWHPFATRLDFEIAELALDTHMNKNQKATLLNLIKECIANPHLFTIENASEMDKTWEFARSYRSSGTQQFVRKEFVVPYKKEEIQYEDQLPLGALPFCIVLYADKTRLSTFGTAKGYPVIARCANIPANDRNGDGLGGGRLVGWLPIVEEDSGESGKTLFINFKRIVWHKGFYEILVSIQQYATTGFHIKCADAILRWLFFFVLIISADYEEQCVIALTRGATSNYPCPICLVPNDALSNLTACYPIRSAAGMERIHSEAQKLNAKDREEHLKRYGLRNVENVFWMMNGSDVYQALSWDRLHAYHGGLFSDHLWVEFKNVIEESTTTRKDAEMVDNQFDCIPRWSGLNHFSSVIKTGEFADGSKYEDMAKLIVFASHNVLEKSDRGYCLLRLMRSFLELDMYSSLTVQSATTLAGIERELGIFNLILKEYSELHPEKNWNFPKNHSHIHMVRDIMAKGVTRNANTKPNEKAHGLLKLWYRFHTNFKNVAPQILKMNEDDLISMIIRMDINAFDENEENKASETDNNSLQDISEEASAVNSDQSVDDTEQSHVSIGSIMDPVSFESIEESHKEDHAFRRFRIKTGKCLAKIINQTIRLKPDNMLAPFQLARIHYQSIINWSFERDMLLFMYSVYVDDTPHHLALVLPFDEPIDRRTVLARKRDKDLRFLRVRARRRTNSIVIDLQRICVASLQVDEMHFLLSHPEEKYQQASTMSTVSASSSIVPSSVAGEESISGVQFRRATYDELQSVNSQRETIQLLELKVKSLQEELSNAKLSLIKRKKVSASTVNVSAELALTKDLHRLGKYHATFYRIIVPKDFFGSPRPSIDPFDAKRRYLTAENSRLANIAELYECIPAKYHSIISGDNMDLAVSAFLKGISDLRSSVLNKLRGVAPTIFPTIPATVFLLCSSSRPSNLPVKHLSEHTEVQRLLAVSRIKDPTTNEWKLSYSNPHLEAFPPLLYAHADIQNALGLFKADELIRIGRTIIVGPSALKSDEVRRSRDDSPYAHMDNRQNRTTPGLIAWCATCAIYMLSDDIEFTSSGVGSRTGRRYLDHFDMYKRYLITQYKSLTSLFSFWDTSLFPHSQTAPSTLLAPQPTVIISTGLVPAPDDPLQHVINNFNRQSTIDLEAPVQTQDDNLGDKTDSDIEYFGPPASQVSQVSHIGHIIHPEAELDNSDNSDSDGAHAPITNNPGTLPSYSTLPAAVELPSISTSFQDHSGPSNPSSNTAPVTANTPQQVAHVSIPQKPVRSRKKKAVTPLQQDATIVPTRARSTRASSRSNAPK</sequence>
<reference evidence="1" key="1">
    <citation type="submission" date="2021-10" db="EMBL/GenBank/DDBJ databases">
        <title>Psilocybe cubensis genome.</title>
        <authorList>
            <person name="Mckernan K.J."/>
            <person name="Crawford S."/>
            <person name="Trippe A."/>
            <person name="Kane L.T."/>
            <person name="Mclaughlin S."/>
        </authorList>
    </citation>
    <scope>NUCLEOTIDE SEQUENCE</scope>
    <source>
        <strain evidence="1">MGC-MH-2018</strain>
    </source>
</reference>
<proteinExistence type="predicted"/>
<dbReference type="Proteomes" id="UP000664032">
    <property type="component" value="Unassembled WGS sequence"/>
</dbReference>
<accession>A0ACB8GNM5</accession>